<evidence type="ECO:0000313" key="5">
    <source>
        <dbReference type="EMBL" id="MBB5984433.1"/>
    </source>
</evidence>
<comment type="similarity">
    <text evidence="2">Belongs to the prokaryotic Ku family.</text>
</comment>
<dbReference type="Proteomes" id="UP001138540">
    <property type="component" value="Unassembled WGS sequence"/>
</dbReference>
<keyword evidence="2" id="KW-0234">DNA repair</keyword>
<dbReference type="SUPFAM" id="SSF100939">
    <property type="entry name" value="SPOC domain-like"/>
    <property type="match status" value="1"/>
</dbReference>
<evidence type="ECO:0000259" key="4">
    <source>
        <dbReference type="SMART" id="SM00559"/>
    </source>
</evidence>
<evidence type="ECO:0000256" key="3">
    <source>
        <dbReference type="SAM" id="MobiDB-lite"/>
    </source>
</evidence>
<feature type="domain" description="Ku" evidence="4">
    <location>
        <begin position="54"/>
        <end position="183"/>
    </location>
</feature>
<evidence type="ECO:0000256" key="1">
    <source>
        <dbReference type="ARBA" id="ARBA00023125"/>
    </source>
</evidence>
<dbReference type="CDD" id="cd00789">
    <property type="entry name" value="KU_like"/>
    <property type="match status" value="1"/>
</dbReference>
<accession>A0ABR6NAZ2</accession>
<protein>
    <recommendedName>
        <fullName evidence="2">Non-homologous end joining protein Ku</fullName>
    </recommendedName>
</protein>
<dbReference type="Pfam" id="PF02735">
    <property type="entry name" value="Ku"/>
    <property type="match status" value="1"/>
</dbReference>
<dbReference type="SMART" id="SM00559">
    <property type="entry name" value="Ku78"/>
    <property type="match status" value="1"/>
</dbReference>
<feature type="region of interest" description="Disordered" evidence="3">
    <location>
        <begin position="257"/>
        <end position="314"/>
    </location>
</feature>
<dbReference type="EMBL" id="JACHKA010000001">
    <property type="protein sequence ID" value="MBB5984433.1"/>
    <property type="molecule type" value="Genomic_DNA"/>
</dbReference>
<feature type="compositionally biased region" description="Low complexity" evidence="3">
    <location>
        <begin position="278"/>
        <end position="307"/>
    </location>
</feature>
<dbReference type="InterPro" id="IPR009187">
    <property type="entry name" value="Prok_Ku"/>
</dbReference>
<keyword evidence="2" id="KW-0227">DNA damage</keyword>
<sequence length="314" mass="34490">MVARAYWQGQIKLALVSIPVEVYPATRSGAAISFHQIHEPSGKRIRYEKVAPGVGPVDRDEIMKGFEVSKGSYVLLDEDEIEAVRIESRKTLELVQFVEASEIDVLYYEKPYFIVPADDLAEEAYVVLRDALRQTRRVGLGQLSVRGRERLVSIKPCGRGMVMEVLRYADEVHKAQGYFREIGEATPQEDLLDLAVTLIEKKSAPFKPAEFHDRYIDALERLIEKKRKAKGGKRILEDVEEPGQQGGGNVIDLMAALKKSVGSGGRTPERSSSGTKESTASRSAKSASAKSGSGKASSGGTKRAAAPARRRKSA</sequence>
<dbReference type="NCBIfam" id="TIGR02772">
    <property type="entry name" value="Ku_bact"/>
    <property type="match status" value="1"/>
</dbReference>
<dbReference type="RefSeq" id="WP_184149569.1">
    <property type="nucleotide sequence ID" value="NZ_JACHKA010000001.1"/>
</dbReference>
<keyword evidence="6" id="KW-1185">Reference proteome</keyword>
<name>A0ABR6NAZ2_9SPHN</name>
<keyword evidence="2" id="KW-0233">DNA recombination</keyword>
<dbReference type="InterPro" id="IPR016194">
    <property type="entry name" value="SPOC-like_C_dom_sf"/>
</dbReference>
<dbReference type="PANTHER" id="PTHR41251">
    <property type="entry name" value="NON-HOMOLOGOUS END JOINING PROTEIN KU"/>
    <property type="match status" value="1"/>
</dbReference>
<comment type="function">
    <text evidence="2">With LigD forms a non-homologous end joining (NHEJ) DNA repair enzyme, which repairs dsDNA breaks with reduced fidelity. Binds linear dsDNA with 5'- and 3'- overhangs but not closed circular dsDNA nor ssDNA. Recruits and stimulates the ligase activity of LigD.</text>
</comment>
<reference evidence="5 6" key="1">
    <citation type="submission" date="2020-08" db="EMBL/GenBank/DDBJ databases">
        <title>Exploring microbial biodiversity for novel pathways involved in the catabolism of aromatic compounds derived from lignin.</title>
        <authorList>
            <person name="Elkins J."/>
        </authorList>
    </citation>
    <scope>NUCLEOTIDE SEQUENCE [LARGE SCALE GENOMIC DNA]</scope>
    <source>
        <strain evidence="5 6">B1D3A</strain>
    </source>
</reference>
<gene>
    <name evidence="2" type="primary">ku</name>
    <name evidence="5" type="ORF">HNP60_000407</name>
</gene>
<comment type="caution">
    <text evidence="5">The sequence shown here is derived from an EMBL/GenBank/DDBJ whole genome shotgun (WGS) entry which is preliminary data.</text>
</comment>
<comment type="subunit">
    <text evidence="2">Homodimer. Interacts with LigD.</text>
</comment>
<dbReference type="Gene3D" id="2.40.290.10">
    <property type="match status" value="1"/>
</dbReference>
<dbReference type="PANTHER" id="PTHR41251:SF1">
    <property type="entry name" value="NON-HOMOLOGOUS END JOINING PROTEIN KU"/>
    <property type="match status" value="1"/>
</dbReference>
<dbReference type="HAMAP" id="MF_01875">
    <property type="entry name" value="Prokaryotic_Ku"/>
    <property type="match status" value="1"/>
</dbReference>
<dbReference type="PIRSF" id="PIRSF006493">
    <property type="entry name" value="Prok_Ku"/>
    <property type="match status" value="1"/>
</dbReference>
<keyword evidence="1 2" id="KW-0238">DNA-binding</keyword>
<organism evidence="5 6">
    <name type="scientific">Sphingobium lignivorans</name>
    <dbReference type="NCBI Taxonomy" id="2735886"/>
    <lineage>
        <taxon>Bacteria</taxon>
        <taxon>Pseudomonadati</taxon>
        <taxon>Pseudomonadota</taxon>
        <taxon>Alphaproteobacteria</taxon>
        <taxon>Sphingomonadales</taxon>
        <taxon>Sphingomonadaceae</taxon>
        <taxon>Sphingobium</taxon>
    </lineage>
</organism>
<evidence type="ECO:0000313" key="6">
    <source>
        <dbReference type="Proteomes" id="UP001138540"/>
    </source>
</evidence>
<proteinExistence type="inferred from homology"/>
<evidence type="ECO:0000256" key="2">
    <source>
        <dbReference type="HAMAP-Rule" id="MF_01875"/>
    </source>
</evidence>
<dbReference type="InterPro" id="IPR006164">
    <property type="entry name" value="DNA_bd_Ku70/Ku80"/>
</dbReference>